<gene>
    <name evidence="1" type="ORF">P9271_21900</name>
</gene>
<dbReference type="PANTHER" id="PTHR37804">
    <property type="entry name" value="CDAA REGULATORY PROTEIN CDAR"/>
    <property type="match status" value="1"/>
</dbReference>
<dbReference type="EMBL" id="JARTFS010000021">
    <property type="protein sequence ID" value="MED4403946.1"/>
    <property type="molecule type" value="Genomic_DNA"/>
</dbReference>
<keyword evidence="2" id="KW-1185">Reference proteome</keyword>
<dbReference type="Gene3D" id="2.170.120.30">
    <property type="match status" value="2"/>
</dbReference>
<evidence type="ECO:0000313" key="2">
    <source>
        <dbReference type="Proteomes" id="UP001342826"/>
    </source>
</evidence>
<dbReference type="Pfam" id="PF07949">
    <property type="entry name" value="YbbR"/>
    <property type="match status" value="4"/>
</dbReference>
<dbReference type="InterPro" id="IPR012505">
    <property type="entry name" value="YbbR"/>
</dbReference>
<proteinExistence type="predicted"/>
<organism evidence="1 2">
    <name type="scientific">Metabacillus fastidiosus</name>
    <dbReference type="NCBI Taxonomy" id="1458"/>
    <lineage>
        <taxon>Bacteria</taxon>
        <taxon>Bacillati</taxon>
        <taxon>Bacillota</taxon>
        <taxon>Bacilli</taxon>
        <taxon>Bacillales</taxon>
        <taxon>Bacillaceae</taxon>
        <taxon>Metabacillus</taxon>
    </lineage>
</organism>
<sequence length="411" mass="45188">MNNPWVMRIIALLFAILLYLSVNFDSDPLTVKKPGSSLIPPPATDTATVTDIPVTTYFDQENLVVTGVPETVNVTLEGPATPLIKARQYKDFKVYADLRNLSIGTHKIELKYKDLPKELEATINPAIISVSIEEKVTKDFSVDVDFLNRNKIKKGYKPEQPIVNPNSVQITASNEIIKSIDHVKATVDLANAEETVKQESRVTIYDKDGNVLPVEVEPSVVDITVPITSPSKTLTFKIAREGKLPEGISISRIESEPNEVTVFGPMDVLDKLEFINGISVDLSKIKDDTVIDVDVPKPPGVKKVTPEKIKLKIKVEKEEKEVFDNKKIKIVGLGEGRTLEFLDPVSKTLSVQVLGASSIVEAIKASDIELYVNVTDLGEGEHDVKVEVNGPQNITSVLPKDEVKVKITSSS</sequence>
<dbReference type="Proteomes" id="UP001342826">
    <property type="component" value="Unassembled WGS sequence"/>
</dbReference>
<dbReference type="RefSeq" id="WP_328015923.1">
    <property type="nucleotide sequence ID" value="NZ_JARTFS010000021.1"/>
</dbReference>
<dbReference type="PANTHER" id="PTHR37804:SF1">
    <property type="entry name" value="CDAA REGULATORY PROTEIN CDAR"/>
    <property type="match status" value="1"/>
</dbReference>
<reference evidence="1 2" key="1">
    <citation type="submission" date="2023-03" db="EMBL/GenBank/DDBJ databases">
        <title>Bacillus Genome Sequencing.</title>
        <authorList>
            <person name="Dunlap C."/>
        </authorList>
    </citation>
    <scope>NUCLEOTIDE SEQUENCE [LARGE SCALE GENOMIC DNA]</scope>
    <source>
        <strain evidence="1 2">NRS-1717</strain>
    </source>
</reference>
<dbReference type="Gene3D" id="2.170.120.40">
    <property type="entry name" value="YbbR-like domain"/>
    <property type="match status" value="2"/>
</dbReference>
<dbReference type="InterPro" id="IPR053154">
    <property type="entry name" value="c-di-AMP_regulator"/>
</dbReference>
<evidence type="ECO:0000313" key="1">
    <source>
        <dbReference type="EMBL" id="MED4403946.1"/>
    </source>
</evidence>
<name>A0ABU6P703_9BACI</name>
<protein>
    <submittedName>
        <fullName evidence="1">YbbR-like domain-containing protein</fullName>
    </submittedName>
</protein>
<accession>A0ABU6P703</accession>
<comment type="caution">
    <text evidence="1">The sequence shown here is derived from an EMBL/GenBank/DDBJ whole genome shotgun (WGS) entry which is preliminary data.</text>
</comment>